<dbReference type="AlphaFoldDB" id="A0A9R0DSQ6"/>
<dbReference type="PANTHER" id="PTHR24056">
    <property type="entry name" value="CELL DIVISION PROTEIN KINASE"/>
    <property type="match status" value="1"/>
</dbReference>
<name>A0A9R0DSQ6_SPOFR</name>
<keyword evidence="5" id="KW-0067">ATP-binding</keyword>
<keyword evidence="7" id="KW-1185">Reference proteome</keyword>
<evidence type="ECO:0000256" key="4">
    <source>
        <dbReference type="ARBA" id="ARBA00022777"/>
    </source>
</evidence>
<dbReference type="RefSeq" id="XP_050552534.1">
    <property type="nucleotide sequence ID" value="XM_050696577.1"/>
</dbReference>
<keyword evidence="1" id="KW-0723">Serine/threonine-protein kinase</keyword>
<proteinExistence type="predicted"/>
<dbReference type="InterPro" id="IPR000719">
    <property type="entry name" value="Prot_kinase_dom"/>
</dbReference>
<evidence type="ECO:0000259" key="6">
    <source>
        <dbReference type="PROSITE" id="PS50011"/>
    </source>
</evidence>
<gene>
    <name evidence="8" type="primary">LOC126911174</name>
</gene>
<dbReference type="GeneID" id="126911174"/>
<dbReference type="InterPro" id="IPR011009">
    <property type="entry name" value="Kinase-like_dom_sf"/>
</dbReference>
<dbReference type="GO" id="GO:0005634">
    <property type="term" value="C:nucleus"/>
    <property type="evidence" value="ECO:0007669"/>
    <property type="project" value="TreeGrafter"/>
</dbReference>
<evidence type="ECO:0000256" key="5">
    <source>
        <dbReference type="ARBA" id="ARBA00022840"/>
    </source>
</evidence>
<reference evidence="8" key="1">
    <citation type="submission" date="2025-08" db="UniProtKB">
        <authorList>
            <consortium name="RefSeq"/>
        </authorList>
    </citation>
    <scope>IDENTIFICATION</scope>
    <source>
        <tissue evidence="8">Whole larval tissue</tissue>
    </source>
</reference>
<dbReference type="PROSITE" id="PS50011">
    <property type="entry name" value="PROTEIN_KINASE_DOM"/>
    <property type="match status" value="1"/>
</dbReference>
<dbReference type="GO" id="GO:0004674">
    <property type="term" value="F:protein serine/threonine kinase activity"/>
    <property type="evidence" value="ECO:0007669"/>
    <property type="project" value="UniProtKB-KW"/>
</dbReference>
<dbReference type="SUPFAM" id="SSF56112">
    <property type="entry name" value="Protein kinase-like (PK-like)"/>
    <property type="match status" value="2"/>
</dbReference>
<evidence type="ECO:0000256" key="1">
    <source>
        <dbReference type="ARBA" id="ARBA00022527"/>
    </source>
</evidence>
<protein>
    <submittedName>
        <fullName evidence="8">Uncharacterized protein LOC126911174</fullName>
    </submittedName>
</protein>
<dbReference type="Gene3D" id="3.30.200.20">
    <property type="entry name" value="Phosphorylase Kinase, domain 1"/>
    <property type="match status" value="1"/>
</dbReference>
<evidence type="ECO:0000256" key="2">
    <source>
        <dbReference type="ARBA" id="ARBA00022679"/>
    </source>
</evidence>
<keyword evidence="4" id="KW-0418">Kinase</keyword>
<dbReference type="Proteomes" id="UP000829999">
    <property type="component" value="Chromosome 10"/>
</dbReference>
<evidence type="ECO:0000313" key="7">
    <source>
        <dbReference type="Proteomes" id="UP000829999"/>
    </source>
</evidence>
<accession>A0A9R0DSQ6</accession>
<organism evidence="7 8">
    <name type="scientific">Spodoptera frugiperda</name>
    <name type="common">Fall armyworm</name>
    <dbReference type="NCBI Taxonomy" id="7108"/>
    <lineage>
        <taxon>Eukaryota</taxon>
        <taxon>Metazoa</taxon>
        <taxon>Ecdysozoa</taxon>
        <taxon>Arthropoda</taxon>
        <taxon>Hexapoda</taxon>
        <taxon>Insecta</taxon>
        <taxon>Pterygota</taxon>
        <taxon>Neoptera</taxon>
        <taxon>Endopterygota</taxon>
        <taxon>Lepidoptera</taxon>
        <taxon>Glossata</taxon>
        <taxon>Ditrysia</taxon>
        <taxon>Noctuoidea</taxon>
        <taxon>Noctuidae</taxon>
        <taxon>Amphipyrinae</taxon>
        <taxon>Spodoptera</taxon>
    </lineage>
</organism>
<dbReference type="PANTHER" id="PTHR24056:SF107">
    <property type="entry name" value="CYCLIN-DEPENDENT KINASE 11A-RELATED"/>
    <property type="match status" value="1"/>
</dbReference>
<evidence type="ECO:0000313" key="8">
    <source>
        <dbReference type="RefSeq" id="XP_050552534.1"/>
    </source>
</evidence>
<keyword evidence="3" id="KW-0547">Nucleotide-binding</keyword>
<keyword evidence="2" id="KW-0808">Transferase</keyword>
<dbReference type="GO" id="GO:0007346">
    <property type="term" value="P:regulation of mitotic cell cycle"/>
    <property type="evidence" value="ECO:0007669"/>
    <property type="project" value="TreeGrafter"/>
</dbReference>
<dbReference type="InterPro" id="IPR050108">
    <property type="entry name" value="CDK"/>
</dbReference>
<dbReference type="GO" id="GO:0005524">
    <property type="term" value="F:ATP binding"/>
    <property type="evidence" value="ECO:0007669"/>
    <property type="project" value="UniProtKB-KW"/>
</dbReference>
<dbReference type="Gene3D" id="1.10.510.10">
    <property type="entry name" value="Transferase(Phosphotransferase) domain 1"/>
    <property type="match status" value="1"/>
</dbReference>
<dbReference type="OrthoDB" id="647at2759"/>
<sequence>MRNNRVTFGSEHVKCLMLQLLTAIQYLHDSSVFHRELNTSKIQLTEDGILKADFGQQDTPDMVGYSTLLMVENIVFDNYPPGGLDKKMSRELRSNDQNIYKFENTFRLNLTGSQRITNDQAETPDTEVARTPFHLVLQNSRLIGEFEVINRVNEETYGVVYRASDNQTGDIVALKHFKKIYETTGFSIAAQRELDLLMEMEHINIVTGHEIAVGSRRDQ</sequence>
<evidence type="ECO:0000256" key="3">
    <source>
        <dbReference type="ARBA" id="ARBA00022741"/>
    </source>
</evidence>
<feature type="domain" description="Protein kinase" evidence="6">
    <location>
        <begin position="146"/>
        <end position="219"/>
    </location>
</feature>